<comment type="caution">
    <text evidence="2">The sequence shown here is derived from an EMBL/GenBank/DDBJ whole genome shotgun (WGS) entry which is preliminary data.</text>
</comment>
<gene>
    <name evidence="2" type="ORF">O4U47_01955</name>
</gene>
<evidence type="ECO:0008006" key="4">
    <source>
        <dbReference type="Google" id="ProtNLM"/>
    </source>
</evidence>
<feature type="transmembrane region" description="Helical" evidence="1">
    <location>
        <begin position="229"/>
        <end position="246"/>
    </location>
</feature>
<feature type="transmembrane region" description="Helical" evidence="1">
    <location>
        <begin position="151"/>
        <end position="173"/>
    </location>
</feature>
<dbReference type="RefSeq" id="WP_270675553.1">
    <property type="nucleotide sequence ID" value="NZ_JAQFWP010000002.1"/>
</dbReference>
<feature type="transmembrane region" description="Helical" evidence="1">
    <location>
        <begin position="266"/>
        <end position="288"/>
    </location>
</feature>
<sequence length="756" mass="80234">MGDASGTEGGEERPAGFTDGAGGAAVGDAGVSSLVDSPKALIKRVFSVYRDNLWALIVTAGIPVAPMVLLVQPLDIAYARDALYVNGVLEPMGEPSGTVLWASGVALLLFFLASPIPMGATVLLGGAALLGRTIGVVDAWRTALRRYFATLTWQLLLVVFTAAVVAGAIGLALTDSTIWGIVPAVLIPVVVLLPTLAVMLPIALLGGVGPWRGLADAWKSGRGRREVHLWYVLASFGLVAVLGEGLERGLGATVGWGDGHPAMLLLRFLASVVLSPLVVLLICAPAVYDKEGRGTWSPLDLSRAAEAIPKSRETREAWAGQWRRRKGALVAVAILLPGILTPAVRWVDPFDTPVVAQSPVRSIEEEGEDERSVEVIAQGDIDGSPVLAVKDRSEGGPAIGVDECDPECGPLVRSDVEGRYVMAPSATFVNDGLMSVAWVERAWREEDYSALADSNLGLESPGPESGVRLWRCTDVFSCEDVDGVLLRVFQGSYWGTSTAVEPLEDGVVVASYVDDDERVTGGGLQAHVCRDAECEDPQTIRFPDELTASGEVGRSLDVTATPGGGFMIAAMDTAYGSLSLIACADAECAEPVVTEVFGDRFRTGAPLDRRLLGVEIEPRPGGAPVVAYRDVRDGTVHLLDCHDGACTDYEDRELTGPAWERPAPGLAVDSQGKPQLTDFDMENRRLRLISCLDGGCTDTERTHLSVPMDEGAPGFSRIALDRQDRPRIVWGSGSAGEDAEELVCSRPLCGVEPQKP</sequence>
<feature type="transmembrane region" description="Helical" evidence="1">
    <location>
        <begin position="185"/>
        <end position="208"/>
    </location>
</feature>
<evidence type="ECO:0000313" key="3">
    <source>
        <dbReference type="Proteomes" id="UP001165685"/>
    </source>
</evidence>
<keyword evidence="1" id="KW-0812">Transmembrane</keyword>
<keyword evidence="3" id="KW-1185">Reference proteome</keyword>
<feature type="transmembrane region" description="Helical" evidence="1">
    <location>
        <begin position="99"/>
        <end position="130"/>
    </location>
</feature>
<protein>
    <recommendedName>
        <fullName evidence="4">ABC transporter permease</fullName>
    </recommendedName>
</protein>
<evidence type="ECO:0000256" key="1">
    <source>
        <dbReference type="SAM" id="Phobius"/>
    </source>
</evidence>
<accession>A0ABT4TGN2</accession>
<dbReference type="Proteomes" id="UP001165685">
    <property type="component" value="Unassembled WGS sequence"/>
</dbReference>
<feature type="transmembrane region" description="Helical" evidence="1">
    <location>
        <begin position="53"/>
        <end position="79"/>
    </location>
</feature>
<keyword evidence="1" id="KW-1133">Transmembrane helix</keyword>
<reference evidence="2" key="1">
    <citation type="submission" date="2023-01" db="EMBL/GenBank/DDBJ databases">
        <title>Draft genome sequence of Nocardiopsis sp. LSu2-4 isolated from halophytes.</title>
        <authorList>
            <person name="Duangmal K."/>
            <person name="Chantavorakit T."/>
        </authorList>
    </citation>
    <scope>NUCLEOTIDE SEQUENCE</scope>
    <source>
        <strain evidence="2">LSu2-4</strain>
    </source>
</reference>
<organism evidence="2 3">
    <name type="scientific">Nocardiopsis suaedae</name>
    <dbReference type="NCBI Taxonomy" id="3018444"/>
    <lineage>
        <taxon>Bacteria</taxon>
        <taxon>Bacillati</taxon>
        <taxon>Actinomycetota</taxon>
        <taxon>Actinomycetes</taxon>
        <taxon>Streptosporangiales</taxon>
        <taxon>Nocardiopsidaceae</taxon>
        <taxon>Nocardiopsis</taxon>
    </lineage>
</organism>
<keyword evidence="1" id="KW-0472">Membrane</keyword>
<name>A0ABT4TGN2_9ACTN</name>
<proteinExistence type="predicted"/>
<evidence type="ECO:0000313" key="2">
    <source>
        <dbReference type="EMBL" id="MDA2803262.1"/>
    </source>
</evidence>
<dbReference type="EMBL" id="JAQFWP010000002">
    <property type="protein sequence ID" value="MDA2803262.1"/>
    <property type="molecule type" value="Genomic_DNA"/>
</dbReference>
<feature type="transmembrane region" description="Helical" evidence="1">
    <location>
        <begin position="328"/>
        <end position="347"/>
    </location>
</feature>